<feature type="region of interest" description="Disordered" evidence="1">
    <location>
        <begin position="331"/>
        <end position="357"/>
    </location>
</feature>
<organism evidence="2 3">
    <name type="scientific">Stackebrandtia nassauensis (strain DSM 44728 / CIP 108903 / NRRL B-16338 / NBRC 102104 / LLR-40K-21)</name>
    <dbReference type="NCBI Taxonomy" id="446470"/>
    <lineage>
        <taxon>Bacteria</taxon>
        <taxon>Bacillati</taxon>
        <taxon>Actinomycetota</taxon>
        <taxon>Actinomycetes</taxon>
        <taxon>Glycomycetales</taxon>
        <taxon>Glycomycetaceae</taxon>
        <taxon>Stackebrandtia</taxon>
    </lineage>
</organism>
<dbReference type="STRING" id="446470.Snas_3008"/>
<sequence length="357" mass="39077">MKLYELRRANFETFRNTATVWKEAVDTFQAAGDDATNKVGDPIRNGTWEGDTGTAAGDKAKKLESQLDAAVTEASTVKQVLEEAAGLFKQHQDEVEQYAKQVDDNSRLSFTGDDGEIRILPPSGHSTLSGEAAKDAEDQLAKLRTDLQMKVQLGLAKARNLDNAVAEALLGASNMDESPDDPNFNVNAAQEGKLDLDSNNSKGDWLAFIGSIASRTGGSPEAQSAWLGDQVRKHVEAGGGVCKLVDGLMVCVGAPWYMYLRAGTTIGDTFISDYETFDAFERDRAGNSHGLIDHEKYHRDEQWRKYGYSFAAKYGGEELWTKLPFTDDTNKYEREAEDHGGDGGYNNPHGTGETKTE</sequence>
<keyword evidence="3" id="KW-1185">Reference proteome</keyword>
<feature type="compositionally biased region" description="Basic and acidic residues" evidence="1">
    <location>
        <begin position="331"/>
        <end position="341"/>
    </location>
</feature>
<reference evidence="2 3" key="1">
    <citation type="journal article" date="2009" name="Stand. Genomic Sci.">
        <title>Complete genome sequence of Stackebrandtia nassauensis type strain (LLR-40K-21).</title>
        <authorList>
            <person name="Munk C."/>
            <person name="Lapidus A."/>
            <person name="Copeland A."/>
            <person name="Jando M."/>
            <person name="Mayilraj S."/>
            <person name="Glavina Del Rio T."/>
            <person name="Nolan M."/>
            <person name="Chen F."/>
            <person name="Lucas S."/>
            <person name="Tice H."/>
            <person name="Cheng J.F."/>
            <person name="Han C."/>
            <person name="Detter J.C."/>
            <person name="Bruce D."/>
            <person name="Goodwin L."/>
            <person name="Chain P."/>
            <person name="Pitluck S."/>
            <person name="Goker M."/>
            <person name="Ovchinikova G."/>
            <person name="Pati A."/>
            <person name="Ivanova N."/>
            <person name="Mavromatis K."/>
            <person name="Chen A."/>
            <person name="Palaniappan K."/>
            <person name="Land M."/>
            <person name="Hauser L."/>
            <person name="Chang Y.J."/>
            <person name="Jeffries C.D."/>
            <person name="Bristow J."/>
            <person name="Eisen J.A."/>
            <person name="Markowitz V."/>
            <person name="Hugenholtz P."/>
            <person name="Kyrpides N.C."/>
            <person name="Klenk H.P."/>
        </authorList>
    </citation>
    <scope>NUCLEOTIDE SEQUENCE [LARGE SCALE GENOMIC DNA]</scope>
    <source>
        <strain evidence="3">DSM 44728 / CIP 108903 / NRRL B-16338 / NBRC 102104 / LLR-40K-21</strain>
    </source>
</reference>
<feature type="region of interest" description="Disordered" evidence="1">
    <location>
        <begin position="113"/>
        <end position="133"/>
    </location>
</feature>
<dbReference type="HOGENOM" id="CLU_737520_0_0_11"/>
<gene>
    <name evidence="2" type="ordered locus">Snas_3008</name>
</gene>
<dbReference type="KEGG" id="sna:Snas_3008"/>
<protein>
    <submittedName>
        <fullName evidence="2">Uncharacterized protein</fullName>
    </submittedName>
</protein>
<evidence type="ECO:0000256" key="1">
    <source>
        <dbReference type="SAM" id="MobiDB-lite"/>
    </source>
</evidence>
<evidence type="ECO:0000313" key="2">
    <source>
        <dbReference type="EMBL" id="ADD42679.1"/>
    </source>
</evidence>
<evidence type="ECO:0000313" key="3">
    <source>
        <dbReference type="Proteomes" id="UP000000844"/>
    </source>
</evidence>
<name>D3Q9J7_STANL</name>
<feature type="region of interest" description="Disordered" evidence="1">
    <location>
        <begin position="36"/>
        <end position="56"/>
    </location>
</feature>
<dbReference type="AlphaFoldDB" id="D3Q9J7"/>
<proteinExistence type="predicted"/>
<accession>D3Q9J7</accession>
<dbReference type="OrthoDB" id="5191158at2"/>
<dbReference type="RefSeq" id="WP_013018250.1">
    <property type="nucleotide sequence ID" value="NC_013947.1"/>
</dbReference>
<dbReference type="eggNOG" id="ENOG502ZQGS">
    <property type="taxonomic scope" value="Bacteria"/>
</dbReference>
<dbReference type="Proteomes" id="UP000000844">
    <property type="component" value="Chromosome"/>
</dbReference>
<dbReference type="EMBL" id="CP001778">
    <property type="protein sequence ID" value="ADD42679.1"/>
    <property type="molecule type" value="Genomic_DNA"/>
</dbReference>